<evidence type="ECO:0000313" key="3">
    <source>
        <dbReference type="EMBL" id="MBT0607588.1"/>
    </source>
</evidence>
<dbReference type="InterPro" id="IPR015424">
    <property type="entry name" value="PyrdxlP-dep_Trfase"/>
</dbReference>
<evidence type="ECO:0000259" key="2">
    <source>
        <dbReference type="Pfam" id="PF00266"/>
    </source>
</evidence>
<dbReference type="SUPFAM" id="SSF53383">
    <property type="entry name" value="PLP-dependent transferases"/>
    <property type="match status" value="1"/>
</dbReference>
<dbReference type="PANTHER" id="PTHR43586:SF15">
    <property type="entry name" value="BLR3095 PROTEIN"/>
    <property type="match status" value="1"/>
</dbReference>
<dbReference type="InterPro" id="IPR015422">
    <property type="entry name" value="PyrdxlP-dep_Trfase_small"/>
</dbReference>
<evidence type="ECO:0000313" key="4">
    <source>
        <dbReference type="Proteomes" id="UP001297092"/>
    </source>
</evidence>
<keyword evidence="3" id="KW-0808">Transferase</keyword>
<dbReference type="PANTHER" id="PTHR43586">
    <property type="entry name" value="CYSTEINE DESULFURASE"/>
    <property type="match status" value="1"/>
</dbReference>
<gene>
    <name evidence="3" type="ORF">KIV10_05285</name>
</gene>
<dbReference type="GO" id="GO:0008483">
    <property type="term" value="F:transaminase activity"/>
    <property type="evidence" value="ECO:0007669"/>
    <property type="project" value="UniProtKB-KW"/>
</dbReference>
<dbReference type="Proteomes" id="UP001297092">
    <property type="component" value="Unassembled WGS sequence"/>
</dbReference>
<feature type="domain" description="Aminotransferase class V" evidence="2">
    <location>
        <begin position="41"/>
        <end position="369"/>
    </location>
</feature>
<sequence length="378" mass="43114">MSMVKIPNFNFNGSSLMEDLRKLFPALGKCIYVNTASNGLIPKPVVEWRREHDLQLMHNASEFRDGHKQHLDQIKGTISRFFGAKASQLALIPNFSFGMNCILEGLKKGQKILLLKDDYPSISWPVGTRDFNICFAEINGNLEQNIERAVQEHKPDVFIFSIVQWLNGVKIDFRFLEQLKSYHPNLLLVADGTQYLGSEKFNFSESVIDVLASSGYKWLTAGYGNGFLLVKEEARERIVPKTIGFNSAETFDSVAEDTRFMKHFEPGHQDTLNYGSLEQSLLFSEKIGVEGIYNQVEFLSNKAKNEFEKLGLLSSEILNRKNHSSIYNLKGDEQLFQKLKDENIICSFRGGGIRVSFHYYNTEADIDELVSILQKELR</sequence>
<dbReference type="Gene3D" id="3.90.1150.10">
    <property type="entry name" value="Aspartate Aminotransferase, domain 1"/>
    <property type="match status" value="1"/>
</dbReference>
<keyword evidence="3" id="KW-0032">Aminotransferase</keyword>
<protein>
    <submittedName>
        <fullName evidence="3">Aminotransferase class V-fold PLP-dependent enzyme</fullName>
    </submittedName>
</protein>
<keyword evidence="4" id="KW-1185">Reference proteome</keyword>
<accession>A0ABS5S310</accession>
<organism evidence="3 4">
    <name type="scientific">Aequorivita echinoideorum</name>
    <dbReference type="NCBI Taxonomy" id="1549647"/>
    <lineage>
        <taxon>Bacteria</taxon>
        <taxon>Pseudomonadati</taxon>
        <taxon>Bacteroidota</taxon>
        <taxon>Flavobacteriia</taxon>
        <taxon>Flavobacteriales</taxon>
        <taxon>Flavobacteriaceae</taxon>
        <taxon>Aequorivita</taxon>
    </lineage>
</organism>
<dbReference type="Pfam" id="PF00266">
    <property type="entry name" value="Aminotran_5"/>
    <property type="match status" value="1"/>
</dbReference>
<comment type="caution">
    <text evidence="3">The sequence shown here is derived from an EMBL/GenBank/DDBJ whole genome shotgun (WGS) entry which is preliminary data.</text>
</comment>
<evidence type="ECO:0000256" key="1">
    <source>
        <dbReference type="ARBA" id="ARBA00022898"/>
    </source>
</evidence>
<dbReference type="InterPro" id="IPR015421">
    <property type="entry name" value="PyrdxlP-dep_Trfase_major"/>
</dbReference>
<keyword evidence="1" id="KW-0663">Pyridoxal phosphate</keyword>
<dbReference type="Gene3D" id="3.40.640.10">
    <property type="entry name" value="Type I PLP-dependent aspartate aminotransferase-like (Major domain)"/>
    <property type="match status" value="1"/>
</dbReference>
<reference evidence="3 4" key="1">
    <citation type="submission" date="2021-05" db="EMBL/GenBank/DDBJ databases">
        <title>Aequorivita echinoideorum JCM 30378 genome.</title>
        <authorList>
            <person name="Zhang H."/>
            <person name="Li C."/>
        </authorList>
    </citation>
    <scope>NUCLEOTIDE SEQUENCE [LARGE SCALE GENOMIC DNA]</scope>
    <source>
        <strain evidence="3 4">JCM30378</strain>
    </source>
</reference>
<name>A0ABS5S310_9FLAO</name>
<dbReference type="InterPro" id="IPR000192">
    <property type="entry name" value="Aminotrans_V_dom"/>
</dbReference>
<dbReference type="EMBL" id="JAHCTB010000002">
    <property type="protein sequence ID" value="MBT0607588.1"/>
    <property type="molecule type" value="Genomic_DNA"/>
</dbReference>
<proteinExistence type="predicted"/>